<dbReference type="OrthoDB" id="429950at2759"/>
<keyword evidence="5" id="KW-0539">Nucleus</keyword>
<evidence type="ECO:0000259" key="7">
    <source>
        <dbReference type="SMART" id="SM01336"/>
    </source>
</evidence>
<evidence type="ECO:0000313" key="8">
    <source>
        <dbReference type="EMBL" id="KAH7358302.1"/>
    </source>
</evidence>
<dbReference type="GO" id="GO:0003677">
    <property type="term" value="F:DNA binding"/>
    <property type="evidence" value="ECO:0007669"/>
    <property type="project" value="InterPro"/>
</dbReference>
<name>A0A8K0TB14_9PEZI</name>
<dbReference type="InterPro" id="IPR017956">
    <property type="entry name" value="AT_hook_DNA-bd_motif"/>
</dbReference>
<keyword evidence="3" id="KW-0863">Zinc-finger</keyword>
<keyword evidence="4" id="KW-0862">Zinc</keyword>
<keyword evidence="9" id="KW-1185">Reference proteome</keyword>
<feature type="compositionally biased region" description="Acidic residues" evidence="6">
    <location>
        <begin position="241"/>
        <end position="251"/>
    </location>
</feature>
<dbReference type="AlphaFoldDB" id="A0A8K0TB14"/>
<protein>
    <recommendedName>
        <fullName evidence="7">PARP-type domain-containing protein</fullName>
    </recommendedName>
</protein>
<dbReference type="SUPFAM" id="SSF57716">
    <property type="entry name" value="Glucocorticoid receptor-like (DNA-binding domain)"/>
    <property type="match status" value="1"/>
</dbReference>
<dbReference type="EMBL" id="JAGPXD010000004">
    <property type="protein sequence ID" value="KAH7358302.1"/>
    <property type="molecule type" value="Genomic_DNA"/>
</dbReference>
<dbReference type="SMART" id="SM00384">
    <property type="entry name" value="AT_hook"/>
    <property type="match status" value="3"/>
</dbReference>
<evidence type="ECO:0000256" key="6">
    <source>
        <dbReference type="SAM" id="MobiDB-lite"/>
    </source>
</evidence>
<dbReference type="Pfam" id="PF00645">
    <property type="entry name" value="zf-PARP"/>
    <property type="match status" value="1"/>
</dbReference>
<gene>
    <name evidence="8" type="ORF">B0T11DRAFT_102243</name>
</gene>
<dbReference type="SMART" id="SM01336">
    <property type="entry name" value="zf-PARP"/>
    <property type="match status" value="1"/>
</dbReference>
<dbReference type="PRINTS" id="PR00929">
    <property type="entry name" value="ATHOOK"/>
</dbReference>
<evidence type="ECO:0000256" key="1">
    <source>
        <dbReference type="ARBA" id="ARBA00004123"/>
    </source>
</evidence>
<reference evidence="8" key="1">
    <citation type="journal article" date="2021" name="Nat. Commun.">
        <title>Genetic determinants of endophytism in the Arabidopsis root mycobiome.</title>
        <authorList>
            <person name="Mesny F."/>
            <person name="Miyauchi S."/>
            <person name="Thiergart T."/>
            <person name="Pickel B."/>
            <person name="Atanasova L."/>
            <person name="Karlsson M."/>
            <person name="Huettel B."/>
            <person name="Barry K.W."/>
            <person name="Haridas S."/>
            <person name="Chen C."/>
            <person name="Bauer D."/>
            <person name="Andreopoulos W."/>
            <person name="Pangilinan J."/>
            <person name="LaButti K."/>
            <person name="Riley R."/>
            <person name="Lipzen A."/>
            <person name="Clum A."/>
            <person name="Drula E."/>
            <person name="Henrissat B."/>
            <person name="Kohler A."/>
            <person name="Grigoriev I.V."/>
            <person name="Martin F.M."/>
            <person name="Hacquard S."/>
        </authorList>
    </citation>
    <scope>NUCLEOTIDE SEQUENCE</scope>
    <source>
        <strain evidence="8">MPI-CAGE-AT-0016</strain>
    </source>
</reference>
<evidence type="ECO:0000256" key="3">
    <source>
        <dbReference type="ARBA" id="ARBA00022771"/>
    </source>
</evidence>
<feature type="compositionally biased region" description="Basic residues" evidence="6">
    <location>
        <begin position="150"/>
        <end position="160"/>
    </location>
</feature>
<organism evidence="8 9">
    <name type="scientific">Plectosphaerella cucumerina</name>
    <dbReference type="NCBI Taxonomy" id="40658"/>
    <lineage>
        <taxon>Eukaryota</taxon>
        <taxon>Fungi</taxon>
        <taxon>Dikarya</taxon>
        <taxon>Ascomycota</taxon>
        <taxon>Pezizomycotina</taxon>
        <taxon>Sordariomycetes</taxon>
        <taxon>Hypocreomycetidae</taxon>
        <taxon>Glomerellales</taxon>
        <taxon>Plectosphaerellaceae</taxon>
        <taxon>Plectosphaerella</taxon>
    </lineage>
</organism>
<evidence type="ECO:0000256" key="4">
    <source>
        <dbReference type="ARBA" id="ARBA00022833"/>
    </source>
</evidence>
<feature type="compositionally biased region" description="Basic residues" evidence="6">
    <location>
        <begin position="254"/>
        <end position="268"/>
    </location>
</feature>
<comment type="caution">
    <text evidence="8">The sequence shown here is derived from an EMBL/GenBank/DDBJ whole genome shotgun (WGS) entry which is preliminary data.</text>
</comment>
<accession>A0A8K0TB14</accession>
<evidence type="ECO:0000256" key="5">
    <source>
        <dbReference type="ARBA" id="ARBA00023242"/>
    </source>
</evidence>
<proteinExistence type="predicted"/>
<dbReference type="InterPro" id="IPR036957">
    <property type="entry name" value="Znf_PARP_sf"/>
</dbReference>
<feature type="compositionally biased region" description="Basic and acidic residues" evidence="6">
    <location>
        <begin position="130"/>
        <end position="145"/>
    </location>
</feature>
<evidence type="ECO:0000313" key="9">
    <source>
        <dbReference type="Proteomes" id="UP000813385"/>
    </source>
</evidence>
<dbReference type="Proteomes" id="UP000813385">
    <property type="component" value="Unassembled WGS sequence"/>
</dbReference>
<dbReference type="GO" id="GO:0005634">
    <property type="term" value="C:nucleus"/>
    <property type="evidence" value="ECO:0007669"/>
    <property type="project" value="UniProtKB-SubCell"/>
</dbReference>
<feature type="region of interest" description="Disordered" evidence="6">
    <location>
        <begin position="128"/>
        <end position="297"/>
    </location>
</feature>
<sequence length="297" mass="32426">MSGYRIEVSPNNRAGCQDTVCKANGVKIIKGSLRFGTWVNIMDHGGWRWKHWGCVSGNQLESVRNSAATGDGYDWDTIDGYDEMGDHPDLQEKVRTAIEEGHIAAEDFNGDPEYNVLGQRAIRSRAAVKAGKEGEDPAAAEDKGTTPKKTPAKGTKRGRKSTAADDDSEEEADETPVTKRAKKATPAKPEPATTPRPRGRPRKSAAKAEVDSDEADMVHAVPIPAPRGRGRPRKAAAAPKEEEEEDEEEEEQPKKKKKAAAPRGRAKKAREPNSDEEDMVHAVPIPPRGRGRPRKST</sequence>
<dbReference type="Gene3D" id="3.30.1740.10">
    <property type="entry name" value="Zinc finger, PARP-type"/>
    <property type="match status" value="1"/>
</dbReference>
<feature type="domain" description="PARP-type" evidence="7">
    <location>
        <begin position="7"/>
        <end position="99"/>
    </location>
</feature>
<keyword evidence="2" id="KW-0479">Metal-binding</keyword>
<comment type="subcellular location">
    <subcellularLocation>
        <location evidence="1">Nucleus</location>
    </subcellularLocation>
</comment>
<dbReference type="GO" id="GO:0008270">
    <property type="term" value="F:zinc ion binding"/>
    <property type="evidence" value="ECO:0007669"/>
    <property type="project" value="UniProtKB-KW"/>
</dbReference>
<feature type="compositionally biased region" description="Acidic residues" evidence="6">
    <location>
        <begin position="164"/>
        <end position="174"/>
    </location>
</feature>
<dbReference type="InterPro" id="IPR001510">
    <property type="entry name" value="Znf_PARP"/>
</dbReference>
<evidence type="ECO:0000256" key="2">
    <source>
        <dbReference type="ARBA" id="ARBA00022723"/>
    </source>
</evidence>